<dbReference type="GO" id="GO:0005576">
    <property type="term" value="C:extracellular region"/>
    <property type="evidence" value="ECO:0007669"/>
    <property type="project" value="TreeGrafter"/>
</dbReference>
<keyword evidence="1" id="KW-0732">Signal</keyword>
<dbReference type="InterPro" id="IPR021054">
    <property type="entry name" value="Cell_wall_mannoprotein_1"/>
</dbReference>
<sequence length="184" mass="19242">MLFSKVASSLLLAFTAYAVSIKARDVQLADDIYAIDAAVNALTENVNDYNSGSFPSGLVDGIPILLDVVNIHLVNRKGYADANLSPTLDSQDSITVVKSVTNSVAVDIPKSVDALKAKKSLFVAAGLTQIVIASLKLLKNDHDTFSAAVVAKLTADAETTAQGLAGVKIIDDALADGIAYFSSR</sequence>
<dbReference type="PANTHER" id="PTHR38123">
    <property type="entry name" value="CELL WALL SERINE-THREONINE-RICH GALACTOMANNOPROTEIN MP1 (AFU_ORTHOLOGUE AFUA_4G03240)"/>
    <property type="match status" value="1"/>
</dbReference>
<gene>
    <name evidence="2" type="ORF">E6O75_ATG08889</name>
</gene>
<dbReference type="AlphaFoldDB" id="A0A4Z1NH48"/>
<feature type="chain" id="PRO_5021377807" evidence="1">
    <location>
        <begin position="19"/>
        <end position="184"/>
    </location>
</feature>
<accession>A0A4Z1NH48</accession>
<organism evidence="2 3">
    <name type="scientific">Venturia nashicola</name>
    <dbReference type="NCBI Taxonomy" id="86259"/>
    <lineage>
        <taxon>Eukaryota</taxon>
        <taxon>Fungi</taxon>
        <taxon>Dikarya</taxon>
        <taxon>Ascomycota</taxon>
        <taxon>Pezizomycotina</taxon>
        <taxon>Dothideomycetes</taxon>
        <taxon>Pleosporomycetidae</taxon>
        <taxon>Venturiales</taxon>
        <taxon>Venturiaceae</taxon>
        <taxon>Venturia</taxon>
    </lineage>
</organism>
<comment type="caution">
    <text evidence="2">The sequence shown here is derived from an EMBL/GenBank/DDBJ whole genome shotgun (WGS) entry which is preliminary data.</text>
</comment>
<dbReference type="Gene3D" id="1.20.1280.140">
    <property type="match status" value="1"/>
</dbReference>
<dbReference type="OrthoDB" id="2422134at2759"/>
<dbReference type="Proteomes" id="UP000298493">
    <property type="component" value="Unassembled WGS sequence"/>
</dbReference>
<protein>
    <submittedName>
        <fullName evidence="2">Putative cell wall galactomanno protein</fullName>
    </submittedName>
</protein>
<keyword evidence="3" id="KW-1185">Reference proteome</keyword>
<proteinExistence type="predicted"/>
<evidence type="ECO:0000313" key="2">
    <source>
        <dbReference type="EMBL" id="TID14743.1"/>
    </source>
</evidence>
<name>A0A4Z1NH48_9PEZI</name>
<evidence type="ECO:0000313" key="3">
    <source>
        <dbReference type="Proteomes" id="UP000298493"/>
    </source>
</evidence>
<feature type="signal peptide" evidence="1">
    <location>
        <begin position="1"/>
        <end position="18"/>
    </location>
</feature>
<dbReference type="Pfam" id="PF12296">
    <property type="entry name" value="HsbA"/>
    <property type="match status" value="1"/>
</dbReference>
<dbReference type="PANTHER" id="PTHR38123:SF5">
    <property type="entry name" value="CELL WALL GALACTOMANNOPROTEIN"/>
    <property type="match status" value="1"/>
</dbReference>
<evidence type="ECO:0000256" key="1">
    <source>
        <dbReference type="SAM" id="SignalP"/>
    </source>
</evidence>
<dbReference type="EMBL" id="SNSC02000022">
    <property type="protein sequence ID" value="TID14743.1"/>
    <property type="molecule type" value="Genomic_DNA"/>
</dbReference>
<reference evidence="2 3" key="1">
    <citation type="submission" date="2019-04" db="EMBL/GenBank/DDBJ databases">
        <title>High contiguity whole genome sequence and gene annotation resource for two Venturia nashicola isolates.</title>
        <authorList>
            <person name="Prokchorchik M."/>
            <person name="Won K."/>
            <person name="Lee Y."/>
            <person name="Choi E.D."/>
            <person name="Segonzac C."/>
            <person name="Sohn K.H."/>
        </authorList>
    </citation>
    <scope>NUCLEOTIDE SEQUENCE [LARGE SCALE GENOMIC DNA]</scope>
    <source>
        <strain evidence="2 3">PRI2</strain>
    </source>
</reference>